<evidence type="ECO:0000313" key="3">
    <source>
        <dbReference type="Proteomes" id="UP000266673"/>
    </source>
</evidence>
<dbReference type="Proteomes" id="UP000266673">
    <property type="component" value="Unassembled WGS sequence"/>
</dbReference>
<keyword evidence="1" id="KW-0472">Membrane</keyword>
<feature type="transmembrane region" description="Helical" evidence="1">
    <location>
        <begin position="54"/>
        <end position="79"/>
    </location>
</feature>
<accession>A0A397VWI3</accession>
<evidence type="ECO:0000256" key="1">
    <source>
        <dbReference type="SAM" id="Phobius"/>
    </source>
</evidence>
<reference evidence="2 3" key="1">
    <citation type="submission" date="2018-06" db="EMBL/GenBank/DDBJ databases">
        <title>Comparative genomics reveals the genomic features of Rhizophagus irregularis, R. cerebriforme, R. diaphanum and Gigaspora rosea, and their symbiotic lifestyle signature.</title>
        <authorList>
            <person name="Morin E."/>
            <person name="San Clemente H."/>
            <person name="Chen E.C.H."/>
            <person name="De La Providencia I."/>
            <person name="Hainaut M."/>
            <person name="Kuo A."/>
            <person name="Kohler A."/>
            <person name="Murat C."/>
            <person name="Tang N."/>
            <person name="Roy S."/>
            <person name="Loubradou J."/>
            <person name="Henrissat B."/>
            <person name="Grigoriev I.V."/>
            <person name="Corradi N."/>
            <person name="Roux C."/>
            <person name="Martin F.M."/>
        </authorList>
    </citation>
    <scope>NUCLEOTIDE SEQUENCE [LARGE SCALE GENOMIC DNA]</scope>
    <source>
        <strain evidence="2 3">DAOM 194757</strain>
    </source>
</reference>
<dbReference type="EMBL" id="QKWP01000119">
    <property type="protein sequence ID" value="RIB26884.1"/>
    <property type="molecule type" value="Genomic_DNA"/>
</dbReference>
<protein>
    <submittedName>
        <fullName evidence="2">Uncharacterized protein</fullName>
    </submittedName>
</protein>
<feature type="transmembrane region" description="Helical" evidence="1">
    <location>
        <begin position="28"/>
        <end position="48"/>
    </location>
</feature>
<organism evidence="2 3">
    <name type="scientific">Gigaspora rosea</name>
    <dbReference type="NCBI Taxonomy" id="44941"/>
    <lineage>
        <taxon>Eukaryota</taxon>
        <taxon>Fungi</taxon>
        <taxon>Fungi incertae sedis</taxon>
        <taxon>Mucoromycota</taxon>
        <taxon>Glomeromycotina</taxon>
        <taxon>Glomeromycetes</taxon>
        <taxon>Diversisporales</taxon>
        <taxon>Gigasporaceae</taxon>
        <taxon>Gigaspora</taxon>
    </lineage>
</organism>
<proteinExistence type="predicted"/>
<gene>
    <name evidence="2" type="ORF">C2G38_144205</name>
</gene>
<keyword evidence="3" id="KW-1185">Reference proteome</keyword>
<evidence type="ECO:0000313" key="2">
    <source>
        <dbReference type="EMBL" id="RIB26884.1"/>
    </source>
</evidence>
<comment type="caution">
    <text evidence="2">The sequence shown here is derived from an EMBL/GenBank/DDBJ whole genome shotgun (WGS) entry which is preliminary data.</text>
</comment>
<dbReference type="AlphaFoldDB" id="A0A397VWI3"/>
<keyword evidence="1" id="KW-1133">Transmembrane helix</keyword>
<name>A0A397VWI3_9GLOM</name>
<keyword evidence="1" id="KW-0812">Transmembrane</keyword>
<sequence>MELQDIMTPDKILVYPGFKIGLRFHQFLLYKVAYGILTVLLTELKLLLEALLRIMFLVQILVLYIIIVMLLSGPTYEILIDFGMNHPMQDLILMK</sequence>